<accession>A0A7C5Y3L9</accession>
<gene>
    <name evidence="1" type="ORF">ENM46_04995</name>
</gene>
<proteinExistence type="predicted"/>
<dbReference type="EMBL" id="DRXW01000298">
    <property type="protein sequence ID" value="HHR34284.1"/>
    <property type="molecule type" value="Genomic_DNA"/>
</dbReference>
<organism evidence="1">
    <name type="scientific">Fervidobacterium nodosum</name>
    <dbReference type="NCBI Taxonomy" id="2424"/>
    <lineage>
        <taxon>Bacteria</taxon>
        <taxon>Thermotogati</taxon>
        <taxon>Thermotogota</taxon>
        <taxon>Thermotogae</taxon>
        <taxon>Thermotogales</taxon>
        <taxon>Fervidobacteriaceae</taxon>
        <taxon>Fervidobacterium</taxon>
    </lineage>
</organism>
<evidence type="ECO:0000313" key="1">
    <source>
        <dbReference type="EMBL" id="HHR34284.1"/>
    </source>
</evidence>
<comment type="caution">
    <text evidence="1">The sequence shown here is derived from an EMBL/GenBank/DDBJ whole genome shotgun (WGS) entry which is preliminary data.</text>
</comment>
<reference evidence="1" key="1">
    <citation type="journal article" date="2020" name="mSystems">
        <title>Genome- and Community-Level Interaction Insights into Carbon Utilization and Element Cycling Functions of Hydrothermarchaeota in Hydrothermal Sediment.</title>
        <authorList>
            <person name="Zhou Z."/>
            <person name="Liu Y."/>
            <person name="Xu W."/>
            <person name="Pan J."/>
            <person name="Luo Z.H."/>
            <person name="Li M."/>
        </authorList>
    </citation>
    <scope>NUCLEOTIDE SEQUENCE [LARGE SCALE GENOMIC DNA]</scope>
    <source>
        <strain evidence="1">SpSt-1088</strain>
    </source>
</reference>
<dbReference type="AlphaFoldDB" id="A0A7C5Y3L9"/>
<sequence>VINADVNGALNILKKVSPNSRNGIGVGALTSPVRLRLVS</sequence>
<feature type="non-terminal residue" evidence="1">
    <location>
        <position position="1"/>
    </location>
</feature>
<protein>
    <submittedName>
        <fullName evidence="1">Transposase</fullName>
    </submittedName>
</protein>
<name>A0A7C5Y3L9_9BACT</name>